<dbReference type="OrthoDB" id="2655258at2"/>
<evidence type="ECO:0000313" key="2">
    <source>
        <dbReference type="Proteomes" id="UP000036045"/>
    </source>
</evidence>
<name>A0A0J1IN17_NIACI</name>
<comment type="caution">
    <text evidence="1">The sequence shown here is derived from an EMBL/GenBank/DDBJ whole genome shotgun (WGS) entry which is preliminary data.</text>
</comment>
<dbReference type="RefSeq" id="WP_047941334.1">
    <property type="nucleotide sequence ID" value="NZ_CP053989.1"/>
</dbReference>
<gene>
    <name evidence="1" type="ORF">ABW02_07580</name>
</gene>
<dbReference type="EMBL" id="LDPH01000004">
    <property type="protein sequence ID" value="KLV27359.1"/>
    <property type="molecule type" value="Genomic_DNA"/>
</dbReference>
<accession>A0A0J1IN17</accession>
<reference evidence="1 2" key="1">
    <citation type="submission" date="2015-05" db="EMBL/GenBank/DDBJ databases">
        <title>Whole genome sequence and identification of bacterial endophytes from Costus igneus.</title>
        <authorList>
            <person name="Lee Y.P."/>
            <person name="Gan H.M."/>
            <person name="Eng W."/>
            <person name="Wheatley M.S."/>
            <person name="Caraballo A."/>
            <person name="Polter S."/>
            <person name="Savka M.A."/>
            <person name="Hudson A.O."/>
        </authorList>
    </citation>
    <scope>NUCLEOTIDE SEQUENCE [LARGE SCALE GENOMIC DNA]</scope>
    <source>
        <strain evidence="1 2">RIT379</strain>
    </source>
</reference>
<dbReference type="PATRIC" id="fig|1397.4.peg.4208"/>
<proteinExistence type="predicted"/>
<organism evidence="1 2">
    <name type="scientific">Niallia circulans</name>
    <name type="common">Bacillus circulans</name>
    <dbReference type="NCBI Taxonomy" id="1397"/>
    <lineage>
        <taxon>Bacteria</taxon>
        <taxon>Bacillati</taxon>
        <taxon>Bacillota</taxon>
        <taxon>Bacilli</taxon>
        <taxon>Bacillales</taxon>
        <taxon>Bacillaceae</taxon>
        <taxon>Niallia</taxon>
    </lineage>
</organism>
<keyword evidence="2" id="KW-1185">Reference proteome</keyword>
<dbReference type="AlphaFoldDB" id="A0A0J1IN17"/>
<protein>
    <submittedName>
        <fullName evidence="1">Uncharacterized protein</fullName>
    </submittedName>
</protein>
<evidence type="ECO:0000313" key="1">
    <source>
        <dbReference type="EMBL" id="KLV27359.1"/>
    </source>
</evidence>
<sequence>MKKISLISIIILLGFIAYIETPTAKINKNNVLFYGAIKEEQEVSSNGDEIFGAPDLEYKLEETKEEDGFIVEVYREYEIYKNRQGEVVKTVATDNTESLHYAKYKR</sequence>
<dbReference type="Proteomes" id="UP000036045">
    <property type="component" value="Unassembled WGS sequence"/>
</dbReference>
<dbReference type="GeneID" id="56350502"/>